<evidence type="ECO:0000313" key="5">
    <source>
        <dbReference type="Proteomes" id="UP000507245"/>
    </source>
</evidence>
<evidence type="ECO:0000313" key="3">
    <source>
        <dbReference type="EMBL" id="CAB4293332.1"/>
    </source>
</evidence>
<evidence type="ECO:0000313" key="4">
    <source>
        <dbReference type="Proteomes" id="UP000507222"/>
    </source>
</evidence>
<gene>
    <name evidence="2" type="ORF">CURHAP_LOCUS2155</name>
    <name evidence="3" type="ORF">ORAREDHAP_LOCUS2174</name>
</gene>
<evidence type="ECO:0000313" key="2">
    <source>
        <dbReference type="EMBL" id="CAB4262755.1"/>
    </source>
</evidence>
<dbReference type="Proteomes" id="UP000507245">
    <property type="component" value="Unassembled WGS sequence"/>
</dbReference>
<keyword evidence="1" id="KW-0812">Transmembrane</keyword>
<dbReference type="EMBL" id="CAEKDK010000001">
    <property type="protein sequence ID" value="CAB4262755.1"/>
    <property type="molecule type" value="Genomic_DNA"/>
</dbReference>
<name>A0A6J5W047_PRUAR</name>
<sequence length="122" mass="13961">MDNANQEQKSSLVLTVIVVLGLALGCVSAVNGGDYPFNNPLPGMCIRLWTLLVIQYSLPKVFTILVLIFMWVTYWFQMHAILPYSMWLEMLPLCLICNIFYIILVAVVLLRLARERNQLRGN</sequence>
<reference evidence="3 4" key="2">
    <citation type="submission" date="2020-05" db="EMBL/GenBank/DDBJ databases">
        <authorList>
            <person name="Campoy J."/>
            <person name="Schneeberger K."/>
            <person name="Spophaly S."/>
        </authorList>
    </citation>
    <scope>NUCLEOTIDE SEQUENCE [LARGE SCALE GENOMIC DNA]</scope>
    <source>
        <strain evidence="3">PruArmRojPasFocal</strain>
    </source>
</reference>
<keyword evidence="5" id="KW-1185">Reference proteome</keyword>
<feature type="transmembrane region" description="Helical" evidence="1">
    <location>
        <begin position="12"/>
        <end position="31"/>
    </location>
</feature>
<reference evidence="5" key="1">
    <citation type="journal article" date="2020" name="Genome Biol.">
        <title>Gamete binning: chromosome-level and haplotype-resolved genome assembly enabled by high-throughput single-cell sequencing of gamete genomes.</title>
        <authorList>
            <person name="Campoy J.A."/>
            <person name="Sun H."/>
            <person name="Goel M."/>
            <person name="Jiao W.-B."/>
            <person name="Folz-Donahue K."/>
            <person name="Wang N."/>
            <person name="Rubio M."/>
            <person name="Liu C."/>
            <person name="Kukat C."/>
            <person name="Ruiz D."/>
            <person name="Huettel B."/>
            <person name="Schneeberger K."/>
        </authorList>
    </citation>
    <scope>NUCLEOTIDE SEQUENCE [LARGE SCALE GENOMIC DNA]</scope>
    <source>
        <strain evidence="5">cv. Rojo Pasion</strain>
    </source>
</reference>
<keyword evidence="1" id="KW-1133">Transmembrane helix</keyword>
<organism evidence="3 5">
    <name type="scientific">Prunus armeniaca</name>
    <name type="common">Apricot</name>
    <name type="synonym">Armeniaca vulgaris</name>
    <dbReference type="NCBI Taxonomy" id="36596"/>
    <lineage>
        <taxon>Eukaryota</taxon>
        <taxon>Viridiplantae</taxon>
        <taxon>Streptophyta</taxon>
        <taxon>Embryophyta</taxon>
        <taxon>Tracheophyta</taxon>
        <taxon>Spermatophyta</taxon>
        <taxon>Magnoliopsida</taxon>
        <taxon>eudicotyledons</taxon>
        <taxon>Gunneridae</taxon>
        <taxon>Pentapetalae</taxon>
        <taxon>rosids</taxon>
        <taxon>fabids</taxon>
        <taxon>Rosales</taxon>
        <taxon>Rosaceae</taxon>
        <taxon>Amygdaloideae</taxon>
        <taxon>Amygdaleae</taxon>
        <taxon>Prunus</taxon>
    </lineage>
</organism>
<evidence type="ECO:0000256" key="1">
    <source>
        <dbReference type="SAM" id="Phobius"/>
    </source>
</evidence>
<proteinExistence type="predicted"/>
<dbReference type="EMBL" id="CAEKKB010000001">
    <property type="protein sequence ID" value="CAB4293332.1"/>
    <property type="molecule type" value="Genomic_DNA"/>
</dbReference>
<dbReference type="AlphaFoldDB" id="A0A6J5W047"/>
<feature type="transmembrane region" description="Helical" evidence="1">
    <location>
        <begin position="61"/>
        <end position="78"/>
    </location>
</feature>
<keyword evidence="1" id="KW-0472">Membrane</keyword>
<protein>
    <submittedName>
        <fullName evidence="3">Uncharacterized protein</fullName>
    </submittedName>
</protein>
<accession>A0A6J5W047</accession>
<feature type="transmembrane region" description="Helical" evidence="1">
    <location>
        <begin position="90"/>
        <end position="110"/>
    </location>
</feature>
<dbReference type="Proteomes" id="UP000507222">
    <property type="component" value="Unassembled WGS sequence"/>
</dbReference>